<keyword evidence="2" id="KW-1185">Reference proteome</keyword>
<dbReference type="Gene3D" id="3.30.1300.30">
    <property type="entry name" value="GSPII I/J protein-like"/>
    <property type="match status" value="1"/>
</dbReference>
<dbReference type="PANTHER" id="PTHR38831:SF2">
    <property type="entry name" value="TYPE II SECRETION SYSTEM PROTEIN K"/>
    <property type="match status" value="1"/>
</dbReference>
<dbReference type="PANTHER" id="PTHR38831">
    <property type="entry name" value="TYPE II SECRETION SYSTEM PROTEIN K"/>
    <property type="match status" value="1"/>
</dbReference>
<protein>
    <recommendedName>
        <fullName evidence="3">Type II secretion system protein K</fullName>
    </recommendedName>
</protein>
<accession>A0ABM8B480</accession>
<proteinExistence type="predicted"/>
<dbReference type="InterPro" id="IPR038072">
    <property type="entry name" value="GspK_central_sf"/>
</dbReference>
<evidence type="ECO:0008006" key="3">
    <source>
        <dbReference type="Google" id="ProtNLM"/>
    </source>
</evidence>
<evidence type="ECO:0000313" key="2">
    <source>
        <dbReference type="Proteomes" id="UP001317742"/>
    </source>
</evidence>
<organism evidence="1 2">
    <name type="scientific">Pseudodesulfovibrio nedwellii</name>
    <dbReference type="NCBI Taxonomy" id="2973072"/>
    <lineage>
        <taxon>Bacteria</taxon>
        <taxon>Pseudomonadati</taxon>
        <taxon>Thermodesulfobacteriota</taxon>
        <taxon>Desulfovibrionia</taxon>
        <taxon>Desulfovibrionales</taxon>
        <taxon>Desulfovibrionaceae</taxon>
    </lineage>
</organism>
<dbReference type="Proteomes" id="UP001317742">
    <property type="component" value="Chromosome"/>
</dbReference>
<dbReference type="RefSeq" id="WP_281760944.1">
    <property type="nucleotide sequence ID" value="NZ_AP026709.1"/>
</dbReference>
<dbReference type="EMBL" id="AP026709">
    <property type="protein sequence ID" value="BDQ38446.1"/>
    <property type="molecule type" value="Genomic_DNA"/>
</dbReference>
<reference evidence="1 2" key="1">
    <citation type="submission" date="2022-08" db="EMBL/GenBank/DDBJ databases">
        <title>Genome Sequence of the sulphate-reducing bacterium, Pseudodesulfovibrio sp. SYK.</title>
        <authorList>
            <person name="Kondo R."/>
            <person name="Kataoka T."/>
        </authorList>
    </citation>
    <scope>NUCLEOTIDE SEQUENCE [LARGE SCALE GENOMIC DNA]</scope>
    <source>
        <strain evidence="1 2">SYK</strain>
    </source>
</reference>
<dbReference type="InterPro" id="IPR005628">
    <property type="entry name" value="GspK"/>
</dbReference>
<evidence type="ECO:0000313" key="1">
    <source>
        <dbReference type="EMBL" id="BDQ38446.1"/>
    </source>
</evidence>
<gene>
    <name evidence="1" type="ORF">SYK_28060</name>
</gene>
<sequence>MRHQNKDGSVLIVVLLVLAAAAFLILESGKFLRIDYSSAAYQRVVVAGGSLLRSGLTVAKEILLEDIKDNGNSADHKFDNWANIEVFYDEISASLESGDISGRIIPEDGRIHLNSFRAGNDVGKDLGEIFVRLVEGLCSAHGIEADSNIYLKSIKIWLGEKDTQGDKDWYAGQEPAFISTNGPFRAPDELLLVRWEGVEPEDIRKVFYGANGIPGLRKFITVWSSGKINVNIAEREVIAAMIPNSELSAEFVEAVENYRNEGANDFSLPWYKGIAMRVGGDMSNFPDKALASKSSVFRVLLTATIGAGHLNSTTILRRDSKRCVVLFENIH</sequence>
<dbReference type="SUPFAM" id="SSF158544">
    <property type="entry name" value="GspK insert domain-like"/>
    <property type="match status" value="1"/>
</dbReference>
<name>A0ABM8B480_9BACT</name>
<dbReference type="Gene3D" id="1.10.40.60">
    <property type="entry name" value="EpsJ-like"/>
    <property type="match status" value="2"/>
</dbReference>